<dbReference type="Proteomes" id="UP000824366">
    <property type="component" value="Chromosome"/>
</dbReference>
<evidence type="ECO:0000256" key="3">
    <source>
        <dbReference type="ARBA" id="ARBA00022519"/>
    </source>
</evidence>
<dbReference type="RefSeq" id="WP_223913031.1">
    <property type="nucleotide sequence ID" value="NZ_AP024238.1"/>
</dbReference>
<dbReference type="InterPro" id="IPR000297">
    <property type="entry name" value="PPIase_PpiC"/>
</dbReference>
<evidence type="ECO:0000256" key="4">
    <source>
        <dbReference type="ARBA" id="ARBA00022692"/>
    </source>
</evidence>
<keyword evidence="7" id="KW-0143">Chaperone</keyword>
<reference evidence="14 15" key="1">
    <citation type="journal article" date="2021" name="Microbiol. Spectr.">
        <title>A Single Bacterium Capable of Oxidation and Reduction of Iron at Circumneutral pH.</title>
        <authorList>
            <person name="Kato S."/>
            <person name="Ohkuma M."/>
        </authorList>
    </citation>
    <scope>NUCLEOTIDE SEQUENCE [LARGE SCALE GENOMIC DNA]</scope>
    <source>
        <strain evidence="14 15">MIZ03</strain>
    </source>
</reference>
<evidence type="ECO:0000256" key="5">
    <source>
        <dbReference type="ARBA" id="ARBA00022989"/>
    </source>
</evidence>
<comment type="subcellular location">
    <subcellularLocation>
        <location evidence="1">Cell inner membrane</location>
        <topology evidence="1">Single-pass type II membrane protein</topology>
        <orientation evidence="1">Periplasmic side</orientation>
    </subcellularLocation>
</comment>
<gene>
    <name evidence="14" type="ORF">MIZ03_3106</name>
</gene>
<dbReference type="PANTHER" id="PTHR47529:SF1">
    <property type="entry name" value="PERIPLASMIC CHAPERONE PPID"/>
    <property type="match status" value="1"/>
</dbReference>
<evidence type="ECO:0000313" key="15">
    <source>
        <dbReference type="Proteomes" id="UP000824366"/>
    </source>
</evidence>
<evidence type="ECO:0000259" key="13">
    <source>
        <dbReference type="PROSITE" id="PS50198"/>
    </source>
</evidence>
<keyword evidence="2" id="KW-1003">Cell membrane</keyword>
<evidence type="ECO:0000256" key="11">
    <source>
        <dbReference type="ARBA" id="ARBA00042775"/>
    </source>
</evidence>
<dbReference type="InterPro" id="IPR046357">
    <property type="entry name" value="PPIase_dom_sf"/>
</dbReference>
<evidence type="ECO:0000256" key="7">
    <source>
        <dbReference type="ARBA" id="ARBA00023186"/>
    </source>
</evidence>
<keyword evidence="12" id="KW-0697">Rotamase</keyword>
<evidence type="ECO:0000256" key="9">
    <source>
        <dbReference type="ARBA" id="ARBA00038408"/>
    </source>
</evidence>
<keyword evidence="4" id="KW-0812">Transmembrane</keyword>
<evidence type="ECO:0000256" key="2">
    <source>
        <dbReference type="ARBA" id="ARBA00022475"/>
    </source>
</evidence>
<evidence type="ECO:0000256" key="10">
    <source>
        <dbReference type="ARBA" id="ARBA00040743"/>
    </source>
</evidence>
<dbReference type="Pfam" id="PF13624">
    <property type="entry name" value="SurA_N_3"/>
    <property type="match status" value="1"/>
</dbReference>
<comment type="similarity">
    <text evidence="9">Belongs to the PpiD chaperone family.</text>
</comment>
<proteinExistence type="inferred from homology"/>
<keyword evidence="5" id="KW-1133">Transmembrane helix</keyword>
<evidence type="ECO:0000256" key="8">
    <source>
        <dbReference type="ARBA" id="ARBA00023235"/>
    </source>
</evidence>
<dbReference type="GO" id="GO:0016853">
    <property type="term" value="F:isomerase activity"/>
    <property type="evidence" value="ECO:0007669"/>
    <property type="project" value="UniProtKB-KW"/>
</dbReference>
<keyword evidence="3" id="KW-0997">Cell inner membrane</keyword>
<dbReference type="InterPro" id="IPR023058">
    <property type="entry name" value="PPIase_PpiC_CS"/>
</dbReference>
<keyword evidence="8 12" id="KW-0413">Isomerase</keyword>
<dbReference type="InterPro" id="IPR052029">
    <property type="entry name" value="PpiD_chaperone"/>
</dbReference>
<dbReference type="PROSITE" id="PS50198">
    <property type="entry name" value="PPIC_PPIASE_2"/>
    <property type="match status" value="1"/>
</dbReference>
<dbReference type="InterPro" id="IPR027304">
    <property type="entry name" value="Trigger_fact/SurA_dom_sf"/>
</dbReference>
<accession>A0ABN6D880</accession>
<organism evidence="14 15">
    <name type="scientific">Rhodoferax lithotrophicus</name>
    <dbReference type="NCBI Taxonomy" id="2798804"/>
    <lineage>
        <taxon>Bacteria</taxon>
        <taxon>Pseudomonadati</taxon>
        <taxon>Pseudomonadota</taxon>
        <taxon>Betaproteobacteria</taxon>
        <taxon>Burkholderiales</taxon>
        <taxon>Comamonadaceae</taxon>
        <taxon>Rhodoferax</taxon>
    </lineage>
</organism>
<dbReference type="Gene3D" id="1.10.4030.10">
    <property type="entry name" value="Porin chaperone SurA, peptide-binding domain"/>
    <property type="match status" value="1"/>
</dbReference>
<evidence type="ECO:0000313" key="14">
    <source>
        <dbReference type="EMBL" id="BCO28207.1"/>
    </source>
</evidence>
<dbReference type="Gene3D" id="3.10.50.40">
    <property type="match status" value="1"/>
</dbReference>
<dbReference type="Pfam" id="PF13616">
    <property type="entry name" value="Rotamase_3"/>
    <property type="match status" value="1"/>
</dbReference>
<protein>
    <recommendedName>
        <fullName evidence="10">Periplasmic chaperone PpiD</fullName>
    </recommendedName>
    <alternativeName>
        <fullName evidence="11">Periplasmic folding chaperone</fullName>
    </alternativeName>
</protein>
<dbReference type="PROSITE" id="PS01096">
    <property type="entry name" value="PPIC_PPIASE_1"/>
    <property type="match status" value="1"/>
</dbReference>
<keyword evidence="6" id="KW-0472">Membrane</keyword>
<evidence type="ECO:0000256" key="1">
    <source>
        <dbReference type="ARBA" id="ARBA00004382"/>
    </source>
</evidence>
<keyword evidence="15" id="KW-1185">Reference proteome</keyword>
<sequence>MFDIFRKHTKIMMVLLFLLIIPSFVLFGIDGYNRMKESTVAVARVGGHDITQAEWDAAHKIESDRLRASMPNMDTKLLDSPEARFATLERLVRDRVIALAAEKAKLSTSDARLARFLQEDPTIASLRQTDGKMDMERYRQLAAGQGLTPEGFENRVRQDLSRQQIEAGVRTSGFVAPAVADVALNAFFEKREIQFVNFATADYLAKVSPTDAELDAYYRANQPQFQAPEQMQVEYVVLDIDSVKKGIQISDADLIAYYDQNAARLSGNEERRASHILINAPKDASAADREKAKRQVDELLKLVRSAPTTFADVARKNSQDTGSAAKGGDLGFFGHGAMVKPFEDAVFALKKGDISEVVESDFGYHIIQLTDVKLPKQRSFEELRAGIESDLKAQQAQRKFAEVAEVFTNLVYEQADSLKPVADKLKLEIKTAEKIIRHPASGSTGVLANQKFLSTLFAPESISKKRNTEAIEVAVNQLAAGRVVSYQPARVLPLAEVQQQVRDKVIASQAAALAKKEGVDKLNQWKKDSSGANLPPSIFIARDQPQKIPGSVLLASLRADTTVLPAWIGVDLGAAGYAVVRVNKVVPRNEASQISAKQDREQYSQWWGAAEAQAYFAVLKEQLKTEILAPMPTTKSTKKSDTSE</sequence>
<dbReference type="PANTHER" id="PTHR47529">
    <property type="entry name" value="PEPTIDYL-PROLYL CIS-TRANS ISOMERASE D"/>
    <property type="match status" value="1"/>
</dbReference>
<dbReference type="SUPFAM" id="SSF109998">
    <property type="entry name" value="Triger factor/SurA peptide-binding domain-like"/>
    <property type="match status" value="1"/>
</dbReference>
<evidence type="ECO:0000256" key="12">
    <source>
        <dbReference type="PROSITE-ProRule" id="PRU00278"/>
    </source>
</evidence>
<name>A0ABN6D880_9BURK</name>
<evidence type="ECO:0000256" key="6">
    <source>
        <dbReference type="ARBA" id="ARBA00023136"/>
    </source>
</evidence>
<dbReference type="EMBL" id="AP024238">
    <property type="protein sequence ID" value="BCO28207.1"/>
    <property type="molecule type" value="Genomic_DNA"/>
</dbReference>
<feature type="domain" description="PpiC" evidence="13">
    <location>
        <begin position="268"/>
        <end position="371"/>
    </location>
</feature>
<dbReference type="SUPFAM" id="SSF54534">
    <property type="entry name" value="FKBP-like"/>
    <property type="match status" value="1"/>
</dbReference>